<dbReference type="Proteomes" id="UP001596317">
    <property type="component" value="Unassembled WGS sequence"/>
</dbReference>
<comment type="caution">
    <text evidence="2">The sequence shown here is derived from an EMBL/GenBank/DDBJ whole genome shotgun (WGS) entry which is preliminary data.</text>
</comment>
<dbReference type="SUPFAM" id="SSF53756">
    <property type="entry name" value="UDP-Glycosyltransferase/glycogen phosphorylase"/>
    <property type="match status" value="1"/>
</dbReference>
<dbReference type="PANTHER" id="PTHR12526">
    <property type="entry name" value="GLYCOSYLTRANSFERASE"/>
    <property type="match status" value="1"/>
</dbReference>
<dbReference type="RefSeq" id="WP_224608996.1">
    <property type="nucleotide sequence ID" value="NZ_JAIQXV010000010.1"/>
</dbReference>
<evidence type="ECO:0000313" key="2">
    <source>
        <dbReference type="EMBL" id="MFC6661683.1"/>
    </source>
</evidence>
<accession>A0ABW1ZMC5</accession>
<dbReference type="Gene3D" id="3.40.50.2000">
    <property type="entry name" value="Glycogen Phosphorylase B"/>
    <property type="match status" value="2"/>
</dbReference>
<feature type="domain" description="Glycosyltransferase subfamily 4-like N-terminal" evidence="1">
    <location>
        <begin position="25"/>
        <end position="198"/>
    </location>
</feature>
<keyword evidence="3" id="KW-1185">Reference proteome</keyword>
<dbReference type="Pfam" id="PF13692">
    <property type="entry name" value="Glyco_trans_1_4"/>
    <property type="match status" value="1"/>
</dbReference>
<protein>
    <submittedName>
        <fullName evidence="2">Glycosyltransferase family 4 protein</fullName>
    </submittedName>
</protein>
<dbReference type="Pfam" id="PF13579">
    <property type="entry name" value="Glyco_trans_4_4"/>
    <property type="match status" value="1"/>
</dbReference>
<proteinExistence type="predicted"/>
<dbReference type="EMBL" id="JBHSWB010000001">
    <property type="protein sequence ID" value="MFC6661683.1"/>
    <property type="molecule type" value="Genomic_DNA"/>
</dbReference>
<name>A0ABW1ZMC5_9DEIO</name>
<dbReference type="CDD" id="cd03794">
    <property type="entry name" value="GT4_WbuB-like"/>
    <property type="match status" value="1"/>
</dbReference>
<evidence type="ECO:0000259" key="1">
    <source>
        <dbReference type="Pfam" id="PF13579"/>
    </source>
</evidence>
<reference evidence="3" key="1">
    <citation type="journal article" date="2019" name="Int. J. Syst. Evol. Microbiol.">
        <title>The Global Catalogue of Microorganisms (GCM) 10K type strain sequencing project: providing services to taxonomists for standard genome sequencing and annotation.</title>
        <authorList>
            <consortium name="The Broad Institute Genomics Platform"/>
            <consortium name="The Broad Institute Genome Sequencing Center for Infectious Disease"/>
            <person name="Wu L."/>
            <person name="Ma J."/>
        </authorList>
    </citation>
    <scope>NUCLEOTIDE SEQUENCE [LARGE SCALE GENOMIC DNA]</scope>
    <source>
        <strain evidence="3">CCUG 63830</strain>
    </source>
</reference>
<evidence type="ECO:0000313" key="3">
    <source>
        <dbReference type="Proteomes" id="UP001596317"/>
    </source>
</evidence>
<organism evidence="2 3">
    <name type="scientific">Deinococcus multiflagellatus</name>
    <dbReference type="NCBI Taxonomy" id="1656887"/>
    <lineage>
        <taxon>Bacteria</taxon>
        <taxon>Thermotogati</taxon>
        <taxon>Deinococcota</taxon>
        <taxon>Deinococci</taxon>
        <taxon>Deinococcales</taxon>
        <taxon>Deinococcaceae</taxon>
        <taxon>Deinococcus</taxon>
    </lineage>
</organism>
<dbReference type="InterPro" id="IPR028098">
    <property type="entry name" value="Glyco_trans_4-like_N"/>
</dbReference>
<sequence>MRLRVLSEYYGLHDTSTGKLLAELVQELLRQQPHLRVEVVTGARPYRVTANPQQPEPQLDRLQVTRLQRTAWRHKGLLGRLADDLHFTLSAFLSSLAGPKADFTLVVTNPPVLPLAALALSRLGRGRFVYLMHDIYPDIAVASGQLSARHPATRLFGLLQRRLLHGADRIVVLGTCMAAEVQRRYRAAAERIDVVPNWWSPQFLGTARPQPSGPLTLTYAGNLGRAQEFDTLLRGLPDQQVQLELIGEGERLSALREQVAAQGLTQVQFLPYMAEPALAHHFHSHTDVGLILLQPGVSGLAVPSKSYNLFAAGLPVLAVLSPDSEIGQLIRRHGNGVVVSPGDDAGFQAALRTLQDPVQRAQMATRAQALLPEYSLQAAAQRLWTTLDKEQP</sequence>
<gene>
    <name evidence="2" type="ORF">ACFP90_16105</name>
</gene>